<dbReference type="SUPFAM" id="SSF64288">
    <property type="entry name" value="Chorismate lyase-like"/>
    <property type="match status" value="1"/>
</dbReference>
<evidence type="ECO:0000313" key="1">
    <source>
        <dbReference type="EMBL" id="MBR0559243.1"/>
    </source>
</evidence>
<evidence type="ECO:0008006" key="3">
    <source>
        <dbReference type="Google" id="ProtNLM"/>
    </source>
</evidence>
<accession>A0ABS5E5Q8</accession>
<sequence length="170" mass="18735">MLALLSGCAVSSRHTDTQNLQERLASRPSATATLQSFCPSPIHVHSVTIGDSPAPTADIIQRLELTPPTALKLRHVQLLCNDIPLSDAWNWYVPARLTAEMNTRLEHSTTPFGRAVQDTHFSRTTISSTAMPATSAYLLENRAVLRRASDHAPISLVIEDYFPSATINYR</sequence>
<protein>
    <recommendedName>
        <fullName evidence="3">Chorismate lyase</fullName>
    </recommendedName>
</protein>
<dbReference type="EMBL" id="JAGRQH010000002">
    <property type="protein sequence ID" value="MBR0559243.1"/>
    <property type="molecule type" value="Genomic_DNA"/>
</dbReference>
<keyword evidence="2" id="KW-1185">Reference proteome</keyword>
<dbReference type="Gene3D" id="3.40.1410.10">
    <property type="entry name" value="Chorismate lyase-like"/>
    <property type="match status" value="1"/>
</dbReference>
<name>A0ABS5E5Q8_9PROT</name>
<reference evidence="1 2" key="1">
    <citation type="submission" date="2021-04" db="EMBL/GenBank/DDBJ databases">
        <title>The complete genome sequence of Neokomagataea sp. TBRC 2177.</title>
        <authorList>
            <person name="Charoenyingcharoen P."/>
            <person name="Yukphan P."/>
        </authorList>
    </citation>
    <scope>NUCLEOTIDE SEQUENCE [LARGE SCALE GENOMIC DNA]</scope>
    <source>
        <strain evidence="1 2">TBRC 2177</strain>
    </source>
</reference>
<comment type="caution">
    <text evidence="1">The sequence shown here is derived from an EMBL/GenBank/DDBJ whole genome shotgun (WGS) entry which is preliminary data.</text>
</comment>
<dbReference type="Proteomes" id="UP000677812">
    <property type="component" value="Unassembled WGS sequence"/>
</dbReference>
<proteinExistence type="predicted"/>
<dbReference type="InterPro" id="IPR028978">
    <property type="entry name" value="Chorismate_lyase_/UTRA_dom_sf"/>
</dbReference>
<evidence type="ECO:0000313" key="2">
    <source>
        <dbReference type="Proteomes" id="UP000677812"/>
    </source>
</evidence>
<organism evidence="1 2">
    <name type="scientific">Neokomagataea anthophila</name>
    <dbReference type="NCBI Taxonomy" id="2826925"/>
    <lineage>
        <taxon>Bacteria</taxon>
        <taxon>Pseudomonadati</taxon>
        <taxon>Pseudomonadota</taxon>
        <taxon>Alphaproteobacteria</taxon>
        <taxon>Acetobacterales</taxon>
        <taxon>Acetobacteraceae</taxon>
        <taxon>Neokomagataea</taxon>
    </lineage>
</organism>
<gene>
    <name evidence="1" type="ORF">KB213_04115</name>
</gene>